<gene>
    <name evidence="2" type="ORF">IAA21_06795</name>
</gene>
<organism evidence="2 3">
    <name type="scientific">Candidatus Blautia faecigallinarum</name>
    <dbReference type="NCBI Taxonomy" id="2838488"/>
    <lineage>
        <taxon>Bacteria</taxon>
        <taxon>Bacillati</taxon>
        <taxon>Bacillota</taxon>
        <taxon>Clostridia</taxon>
        <taxon>Lachnospirales</taxon>
        <taxon>Lachnospiraceae</taxon>
        <taxon>Blautia</taxon>
    </lineage>
</organism>
<feature type="compositionally biased region" description="Basic and acidic residues" evidence="1">
    <location>
        <begin position="146"/>
        <end position="158"/>
    </location>
</feature>
<feature type="region of interest" description="Disordered" evidence="1">
    <location>
        <begin position="146"/>
        <end position="165"/>
    </location>
</feature>
<dbReference type="Proteomes" id="UP000824041">
    <property type="component" value="Unassembled WGS sequence"/>
</dbReference>
<comment type="caution">
    <text evidence="2">The sequence shown here is derived from an EMBL/GenBank/DDBJ whole genome shotgun (WGS) entry which is preliminary data.</text>
</comment>
<proteinExistence type="predicted"/>
<feature type="compositionally biased region" description="Low complexity" evidence="1">
    <location>
        <begin position="182"/>
        <end position="203"/>
    </location>
</feature>
<sequence>MDRKGSITVFLTLVLSLMLSLVCTSIESVRMAAARTQILSSLDIGLYSLFGQYDKILLKDYDLFLLDGSWGGGMLDMAKVYDNMESYIKPVLRQNSQKLSLVEGGFTGCRLATDEEGEAFYCQVVQYMKDTLGSQGIQLLTERMRERENKTKEAEETGKQAQSKDAIGSYEREMNEAAKNSQQAQEAADAAAQEGNGQAAAPPVKAPEVKNPITVIKRIMKMGILELVIPPGKGISENRVSKGTLVSGRTLQEGLPLFGTIKKDSSYTSQILFQQYLMDKLGNYQDSAPGGLRYQIEYILGGKDNDLDNLKSVATKLLLVREGVNFAHLLADTAKRAQAEALAAAIAAAFLIPPAALIIEGALLLCWAFAESVLDVRELFDGGKVPLIKSAQDWQLSLEKLPELLSGLDTERRGTETGMDYEDYLQVFLLTKGKTAKLKGGMDMVELSVRSLPGREAFQLDSCIVSVEASIDVRANTRKIFTATKQYSYI</sequence>
<evidence type="ECO:0000313" key="3">
    <source>
        <dbReference type="Proteomes" id="UP000824041"/>
    </source>
</evidence>
<dbReference type="Pfam" id="PF18960">
    <property type="entry name" value="DUF5702"/>
    <property type="match status" value="1"/>
</dbReference>
<reference evidence="2" key="2">
    <citation type="submission" date="2021-04" db="EMBL/GenBank/DDBJ databases">
        <authorList>
            <person name="Gilroy R."/>
        </authorList>
    </citation>
    <scope>NUCLEOTIDE SEQUENCE</scope>
    <source>
        <strain evidence="2">14324</strain>
    </source>
</reference>
<reference evidence="2" key="1">
    <citation type="journal article" date="2021" name="PeerJ">
        <title>Extensive microbial diversity within the chicken gut microbiome revealed by metagenomics and culture.</title>
        <authorList>
            <person name="Gilroy R."/>
            <person name="Ravi A."/>
            <person name="Getino M."/>
            <person name="Pursley I."/>
            <person name="Horton D.L."/>
            <person name="Alikhan N.F."/>
            <person name="Baker D."/>
            <person name="Gharbi K."/>
            <person name="Hall N."/>
            <person name="Watson M."/>
            <person name="Adriaenssens E.M."/>
            <person name="Foster-Nyarko E."/>
            <person name="Jarju S."/>
            <person name="Secka A."/>
            <person name="Antonio M."/>
            <person name="Oren A."/>
            <person name="Chaudhuri R.R."/>
            <person name="La Ragione R."/>
            <person name="Hildebrand F."/>
            <person name="Pallen M.J."/>
        </authorList>
    </citation>
    <scope>NUCLEOTIDE SEQUENCE</scope>
    <source>
        <strain evidence="2">14324</strain>
    </source>
</reference>
<dbReference type="EMBL" id="DXBU01000091">
    <property type="protein sequence ID" value="HIZ22488.1"/>
    <property type="molecule type" value="Genomic_DNA"/>
</dbReference>
<dbReference type="InterPro" id="IPR043756">
    <property type="entry name" value="DUF5702"/>
</dbReference>
<evidence type="ECO:0000313" key="2">
    <source>
        <dbReference type="EMBL" id="HIZ22488.1"/>
    </source>
</evidence>
<feature type="region of interest" description="Disordered" evidence="1">
    <location>
        <begin position="174"/>
        <end position="205"/>
    </location>
</feature>
<name>A0A9D2DSX8_9FIRM</name>
<evidence type="ECO:0000256" key="1">
    <source>
        <dbReference type="SAM" id="MobiDB-lite"/>
    </source>
</evidence>
<dbReference type="AlphaFoldDB" id="A0A9D2DSX8"/>
<accession>A0A9D2DSX8</accession>
<protein>
    <submittedName>
        <fullName evidence="2">Uncharacterized protein</fullName>
    </submittedName>
</protein>